<proteinExistence type="inferred from homology"/>
<dbReference type="AlphaFoldDB" id="R0KQ68"/>
<keyword evidence="6" id="KW-0539">Nucleus</keyword>
<evidence type="ECO:0000256" key="8">
    <source>
        <dbReference type="ARBA" id="ARBA00032993"/>
    </source>
</evidence>
<evidence type="ECO:0000256" key="7">
    <source>
        <dbReference type="ARBA" id="ARBA00023274"/>
    </source>
</evidence>
<evidence type="ECO:0000313" key="13">
    <source>
        <dbReference type="Proteomes" id="UP000016927"/>
    </source>
</evidence>
<reference evidence="12 13" key="1">
    <citation type="journal article" date="2013" name="BMC Genomics">
        <title>Comparative genomics of parasitic silkworm microsporidia reveal an association between genome expansion and host adaptation.</title>
        <authorList>
            <person name="Pan G."/>
            <person name="Xu J."/>
            <person name="Li T."/>
            <person name="Xia Q."/>
            <person name="Liu S.L."/>
            <person name="Zhang G."/>
            <person name="Li S."/>
            <person name="Li C."/>
            <person name="Liu H."/>
            <person name="Yang L."/>
            <person name="Liu T."/>
            <person name="Zhang X."/>
            <person name="Wu Z."/>
            <person name="Fan W."/>
            <person name="Dang X."/>
            <person name="Xiang H."/>
            <person name="Tao M."/>
            <person name="Li Y."/>
            <person name="Hu J."/>
            <person name="Li Z."/>
            <person name="Lin L."/>
            <person name="Luo J."/>
            <person name="Geng L."/>
            <person name="Wang L."/>
            <person name="Long M."/>
            <person name="Wan Y."/>
            <person name="He N."/>
            <person name="Zhang Z."/>
            <person name="Lu C."/>
            <person name="Keeling P.J."/>
            <person name="Wang J."/>
            <person name="Xiang Z."/>
            <person name="Zhou Z."/>
        </authorList>
    </citation>
    <scope>NUCLEOTIDE SEQUENCE [LARGE SCALE GENOMIC DNA]</scope>
    <source>
        <strain evidence="13">CQ1 / CVCC 102059</strain>
    </source>
</reference>
<feature type="compositionally biased region" description="Acidic residues" evidence="9">
    <location>
        <begin position="180"/>
        <end position="192"/>
    </location>
</feature>
<dbReference type="OMA" id="TPDIDKW"/>
<dbReference type="GO" id="GO:0003723">
    <property type="term" value="F:RNA binding"/>
    <property type="evidence" value="ECO:0007669"/>
    <property type="project" value="UniProtKB-KW"/>
</dbReference>
<dbReference type="EMBL" id="KB909368">
    <property type="protein sequence ID" value="EOB12352.1"/>
    <property type="molecule type" value="Genomic_DNA"/>
</dbReference>
<feature type="compositionally biased region" description="Basic residues" evidence="9">
    <location>
        <begin position="144"/>
        <end position="154"/>
    </location>
</feature>
<dbReference type="Proteomes" id="UP000016927">
    <property type="component" value="Unassembled WGS sequence"/>
</dbReference>
<dbReference type="Pfam" id="PF21800">
    <property type="entry name" value="KH_KRR1_2nd"/>
    <property type="match status" value="1"/>
</dbReference>
<keyword evidence="5" id="KW-0694">RNA-binding</keyword>
<dbReference type="InterPro" id="IPR036612">
    <property type="entry name" value="KH_dom_type_1_sf"/>
</dbReference>
<dbReference type="CDD" id="cd22394">
    <property type="entry name" value="KH-I_KRR1_rpt2"/>
    <property type="match status" value="1"/>
</dbReference>
<name>R0KQ68_NOSB1</name>
<dbReference type="PANTHER" id="PTHR12581">
    <property type="entry name" value="HIV-1 REV BINDING PROTEIN 2, 3"/>
    <property type="match status" value="1"/>
</dbReference>
<keyword evidence="4" id="KW-0698">rRNA processing</keyword>
<dbReference type="VEuPathDB" id="MicrosporidiaDB:NBO_460g0009"/>
<evidence type="ECO:0000259" key="11">
    <source>
        <dbReference type="Pfam" id="PF21800"/>
    </source>
</evidence>
<evidence type="ECO:0000256" key="9">
    <source>
        <dbReference type="SAM" id="MobiDB-lite"/>
    </source>
</evidence>
<evidence type="ECO:0000256" key="2">
    <source>
        <dbReference type="ARBA" id="ARBA00009344"/>
    </source>
</evidence>
<dbReference type="STRING" id="578461.R0KQ68"/>
<gene>
    <name evidence="12" type="primary">MIS3</name>
    <name evidence="12" type="ORF">NBO_460g0009</name>
</gene>
<evidence type="ECO:0000256" key="5">
    <source>
        <dbReference type="ARBA" id="ARBA00022884"/>
    </source>
</evidence>
<dbReference type="GO" id="GO:0032040">
    <property type="term" value="C:small-subunit processome"/>
    <property type="evidence" value="ECO:0007669"/>
    <property type="project" value="TreeGrafter"/>
</dbReference>
<sequence length="192" mass="22172">MKKTRDPYIFIKGCDFIKLVAKCVEVEVAMKVLGDNFCGELIDIRKLVRSDKVFEKRRDRLIGKNNVTLNALKLLTDCHICIAGKVVAVVGSYDGLGKAKQIIIGCMNNIHPVYELKKMVIKKKLSEDPTKKNEDWSKYLPQLKKTHQKKKKNDKKNETKQKSNNKPKLETGEYFYREEQECEESDNQSDSE</sequence>
<dbReference type="InterPro" id="IPR041174">
    <property type="entry name" value="KRR1-like_KH1"/>
</dbReference>
<keyword evidence="7" id="KW-0687">Ribonucleoprotein</keyword>
<dbReference type="InterPro" id="IPR048548">
    <property type="entry name" value="KRR1-like_KH2"/>
</dbReference>
<keyword evidence="3" id="KW-0690">Ribosome biogenesis</keyword>
<comment type="subcellular location">
    <subcellularLocation>
        <location evidence="1">Nucleus</location>
        <location evidence="1">Nucleolus</location>
    </subcellularLocation>
</comment>
<feature type="compositionally biased region" description="Basic and acidic residues" evidence="9">
    <location>
        <begin position="155"/>
        <end position="179"/>
    </location>
</feature>
<evidence type="ECO:0000256" key="3">
    <source>
        <dbReference type="ARBA" id="ARBA00022517"/>
    </source>
</evidence>
<comment type="similarity">
    <text evidence="2">Belongs to the KRR1 family.</text>
</comment>
<evidence type="ECO:0000256" key="4">
    <source>
        <dbReference type="ARBA" id="ARBA00022552"/>
    </source>
</evidence>
<dbReference type="InterPro" id="IPR048549">
    <property type="entry name" value="KRR1-like_KH2_euk"/>
</dbReference>
<evidence type="ECO:0000256" key="6">
    <source>
        <dbReference type="ARBA" id="ARBA00023242"/>
    </source>
</evidence>
<dbReference type="Pfam" id="PF17903">
    <property type="entry name" value="KH_KRR1_1st"/>
    <property type="match status" value="1"/>
</dbReference>
<dbReference type="SUPFAM" id="SSF54791">
    <property type="entry name" value="Eukaryotic type KH-domain (KH-domain type I)"/>
    <property type="match status" value="1"/>
</dbReference>
<feature type="domain" description="KRR1 small subunit processome component first KH" evidence="10">
    <location>
        <begin position="2"/>
        <end position="35"/>
    </location>
</feature>
<dbReference type="GO" id="GO:0006364">
    <property type="term" value="P:rRNA processing"/>
    <property type="evidence" value="ECO:0007669"/>
    <property type="project" value="UniProtKB-KW"/>
</dbReference>
<feature type="domain" description="KRR1 small subunit processome component second KH" evidence="11">
    <location>
        <begin position="39"/>
        <end position="126"/>
    </location>
</feature>
<dbReference type="PANTHER" id="PTHR12581:SF0">
    <property type="entry name" value="KRR1 SMALL SUBUNIT PROCESSOME COMPONENT HOMOLOG"/>
    <property type="match status" value="1"/>
</dbReference>
<feature type="region of interest" description="Disordered" evidence="9">
    <location>
        <begin position="131"/>
        <end position="192"/>
    </location>
</feature>
<dbReference type="HOGENOM" id="CLU_040185_2_0_1"/>
<dbReference type="InterPro" id="IPR024166">
    <property type="entry name" value="rRNA_assembly_KRR1"/>
</dbReference>
<dbReference type="OrthoDB" id="441223at2759"/>
<evidence type="ECO:0000313" key="12">
    <source>
        <dbReference type="EMBL" id="EOB12352.1"/>
    </source>
</evidence>
<dbReference type="Gene3D" id="3.30.1370.10">
    <property type="entry name" value="K Homology domain, type 1"/>
    <property type="match status" value="2"/>
</dbReference>
<protein>
    <recommendedName>
        <fullName evidence="8">KRR-R motif-containing protein 1</fullName>
    </recommendedName>
</protein>
<evidence type="ECO:0000256" key="1">
    <source>
        <dbReference type="ARBA" id="ARBA00004604"/>
    </source>
</evidence>
<evidence type="ECO:0000259" key="10">
    <source>
        <dbReference type="Pfam" id="PF17903"/>
    </source>
</evidence>
<organism evidence="12 13">
    <name type="scientific">Nosema bombycis (strain CQ1 / CVCC 102059)</name>
    <name type="common">Microsporidian parasite</name>
    <name type="synonym">Pebrine of silkworm</name>
    <dbReference type="NCBI Taxonomy" id="578461"/>
    <lineage>
        <taxon>Eukaryota</taxon>
        <taxon>Fungi</taxon>
        <taxon>Fungi incertae sedis</taxon>
        <taxon>Microsporidia</taxon>
        <taxon>Nosematidae</taxon>
        <taxon>Nosema</taxon>
    </lineage>
</organism>
<keyword evidence="13" id="KW-1185">Reference proteome</keyword>
<accession>R0KQ68</accession>